<name>A0A2R4C7X7_9BURK</name>
<dbReference type="EMBL" id="CP028324">
    <property type="protein sequence ID" value="AVR95724.1"/>
    <property type="molecule type" value="Genomic_DNA"/>
</dbReference>
<keyword evidence="2" id="KW-1185">Reference proteome</keyword>
<evidence type="ECO:0000313" key="1">
    <source>
        <dbReference type="EMBL" id="AVR95724.1"/>
    </source>
</evidence>
<proteinExistence type="predicted"/>
<sequence length="68" mass="7547">MADMLYFFTSCAGSFYGLTDEQGYTPTFLTPRQCEHKVYFMGCRGTMTCTAKDVEAAIARQAAADAKR</sequence>
<dbReference type="AlphaFoldDB" id="A0A2R4C7X7"/>
<reference evidence="1 2" key="1">
    <citation type="submission" date="2018-03" db="EMBL/GenBank/DDBJ databases">
        <title>Massilia armeniaca sp. nov., isolated from desert soil.</title>
        <authorList>
            <person name="Huang H."/>
            <person name="Ren M."/>
        </authorList>
    </citation>
    <scope>NUCLEOTIDE SEQUENCE [LARGE SCALE GENOMIC DNA]</scope>
    <source>
        <strain evidence="1 2">ZMN-3</strain>
    </source>
</reference>
<dbReference type="Proteomes" id="UP000240505">
    <property type="component" value="Chromosome"/>
</dbReference>
<accession>A0A2R4C7X7</accession>
<dbReference type="KEGG" id="masz:C9I28_08280"/>
<protein>
    <submittedName>
        <fullName evidence="1">Uncharacterized protein</fullName>
    </submittedName>
</protein>
<evidence type="ECO:0000313" key="2">
    <source>
        <dbReference type="Proteomes" id="UP000240505"/>
    </source>
</evidence>
<organism evidence="1 2">
    <name type="scientific">Pseudoduganella armeniaca</name>
    <dbReference type="NCBI Taxonomy" id="2072590"/>
    <lineage>
        <taxon>Bacteria</taxon>
        <taxon>Pseudomonadati</taxon>
        <taxon>Pseudomonadota</taxon>
        <taxon>Betaproteobacteria</taxon>
        <taxon>Burkholderiales</taxon>
        <taxon>Oxalobacteraceae</taxon>
        <taxon>Telluria group</taxon>
        <taxon>Pseudoduganella</taxon>
    </lineage>
</organism>
<gene>
    <name evidence="1" type="ORF">C9I28_08280</name>
</gene>